<sequence>MSKTPNPTRGYVSCPVCSRASTVHMVGEGKLIDTGETVKNGRNLGLLYYKCSSCGNSSMSKTVSDYCSEHMQESVTQLPVLNEVVELELTEDEPTVIEAQTNTDSTEMTTVDQALPTEEIQDEVLPPKPSLKPQLLKVGACLGLILVLLFTIKRLLATPKPTQEGNTNG</sequence>
<name>A0A0H3ZQI4_VIBSP</name>
<dbReference type="AlphaFoldDB" id="A0A0H3ZQI4"/>
<evidence type="ECO:0000313" key="1">
    <source>
        <dbReference type="EMBL" id="AKN38495.1"/>
    </source>
</evidence>
<proteinExistence type="predicted"/>
<reference evidence="1" key="1">
    <citation type="journal article" date="2015" name="MBio">
        <title>Eco-Evolutionary Dynamics of Episomes among Ecologically Cohesive Bacterial Populations.</title>
        <authorList>
            <person name="Xue H."/>
            <person name="Cordero O.X."/>
            <person name="Camas F.M."/>
            <person name="Trimble W."/>
            <person name="Meyer F."/>
            <person name="Guglielmini J."/>
            <person name="Rocha E.P."/>
            <person name="Polz M.F."/>
        </authorList>
    </citation>
    <scope>NUCLEOTIDE SEQUENCE</scope>
    <source>
        <strain evidence="1">5S_214</strain>
    </source>
</reference>
<dbReference type="EMBL" id="KP795588">
    <property type="protein sequence ID" value="AKN38495.1"/>
    <property type="molecule type" value="Genomic_DNA"/>
</dbReference>
<protein>
    <submittedName>
        <fullName evidence="1">Uncharacterized protein</fullName>
    </submittedName>
</protein>
<accession>A0A0H3ZQI4</accession>
<organism evidence="1">
    <name type="scientific">Vibrio splendidus</name>
    <dbReference type="NCBI Taxonomy" id="29497"/>
    <lineage>
        <taxon>Bacteria</taxon>
        <taxon>Pseudomonadati</taxon>
        <taxon>Pseudomonadota</taxon>
        <taxon>Gammaproteobacteria</taxon>
        <taxon>Vibrionales</taxon>
        <taxon>Vibrionaceae</taxon>
        <taxon>Vibrio</taxon>
    </lineage>
</organism>